<organism evidence="7 8">
    <name type="scientific">Companilactobacillus ginsenosidimutans</name>
    <dbReference type="NCBI Taxonomy" id="1007676"/>
    <lineage>
        <taxon>Bacteria</taxon>
        <taxon>Bacillati</taxon>
        <taxon>Bacillota</taxon>
        <taxon>Bacilli</taxon>
        <taxon>Lactobacillales</taxon>
        <taxon>Lactobacillaceae</taxon>
        <taxon>Companilactobacillus</taxon>
    </lineage>
</organism>
<feature type="signal peptide" evidence="5">
    <location>
        <begin position="1"/>
        <end position="26"/>
    </location>
</feature>
<accession>A0A0H4QH73</accession>
<dbReference type="AlphaFoldDB" id="A0A0H4QH73"/>
<gene>
    <name evidence="7" type="ORF">ABM34_06950</name>
</gene>
<dbReference type="GO" id="GO:0006508">
    <property type="term" value="P:proteolysis"/>
    <property type="evidence" value="ECO:0007669"/>
    <property type="project" value="UniProtKB-KW"/>
</dbReference>
<keyword evidence="8" id="KW-1185">Reference proteome</keyword>
<reference evidence="8" key="1">
    <citation type="submission" date="2015-07" db="EMBL/GenBank/DDBJ databases">
        <title>Lactobacillus ginsenosidimutans/EMML 3141/ whole genome sequencing.</title>
        <authorList>
            <person name="Kim M.K."/>
            <person name="Im W.-T."/>
            <person name="Srinivasan S."/>
            <person name="Lee J.-J."/>
        </authorList>
    </citation>
    <scope>NUCLEOTIDE SEQUENCE [LARGE SCALE GENOMIC DNA]</scope>
    <source>
        <strain evidence="8">EMML 3041</strain>
    </source>
</reference>
<keyword evidence="1" id="KW-0645">Protease</keyword>
<dbReference type="InterPro" id="IPR001818">
    <property type="entry name" value="Pept_M10_metallopeptidase"/>
</dbReference>
<dbReference type="EMBL" id="CP012034">
    <property type="protein sequence ID" value="AKP67302.1"/>
    <property type="molecule type" value="Genomic_DNA"/>
</dbReference>
<feature type="domain" description="Peptidase M10 metallopeptidase" evidence="6">
    <location>
        <begin position="69"/>
        <end position="209"/>
    </location>
</feature>
<keyword evidence="5" id="KW-0732">Signal</keyword>
<keyword evidence="2" id="KW-0479">Metal-binding</keyword>
<sequence>MKIRKIIVSGLAVLTLLGVATSIAPAQTSSAAQSSTVTKIQASAKQDSNVIYKLDDPQNVTISIASGLSTQVRKAIQYSVNQWNSTKLVNIKTYKGTNKYGADIMISNTSPKSDVWGDSLNAYTETDNPDVKELLKTQITLDSGLRAGQYDEAAVQHTIMHEMGHALGLDDNYLDQNAIMYYTSDYQSSTDPTTKLSASDYQALKLIYGTNAKVSA</sequence>
<evidence type="ECO:0000256" key="2">
    <source>
        <dbReference type="ARBA" id="ARBA00022723"/>
    </source>
</evidence>
<keyword evidence="3" id="KW-0378">Hydrolase</keyword>
<evidence type="ECO:0000259" key="6">
    <source>
        <dbReference type="Pfam" id="PF00413"/>
    </source>
</evidence>
<evidence type="ECO:0000256" key="3">
    <source>
        <dbReference type="ARBA" id="ARBA00022801"/>
    </source>
</evidence>
<feature type="chain" id="PRO_5038576932" description="Peptidase M10 metallopeptidase domain-containing protein" evidence="5">
    <location>
        <begin position="27"/>
        <end position="216"/>
    </location>
</feature>
<dbReference type="GO" id="GO:0031012">
    <property type="term" value="C:extracellular matrix"/>
    <property type="evidence" value="ECO:0007669"/>
    <property type="project" value="InterPro"/>
</dbReference>
<proteinExistence type="predicted"/>
<dbReference type="SUPFAM" id="SSF55486">
    <property type="entry name" value="Metalloproteases ('zincins'), catalytic domain"/>
    <property type="match status" value="1"/>
</dbReference>
<dbReference type="Proteomes" id="UP000036106">
    <property type="component" value="Chromosome"/>
</dbReference>
<dbReference type="GO" id="GO:0008270">
    <property type="term" value="F:zinc ion binding"/>
    <property type="evidence" value="ECO:0007669"/>
    <property type="project" value="InterPro"/>
</dbReference>
<evidence type="ECO:0000313" key="8">
    <source>
        <dbReference type="Proteomes" id="UP000036106"/>
    </source>
</evidence>
<evidence type="ECO:0000313" key="7">
    <source>
        <dbReference type="EMBL" id="AKP67302.1"/>
    </source>
</evidence>
<evidence type="ECO:0000256" key="1">
    <source>
        <dbReference type="ARBA" id="ARBA00022670"/>
    </source>
</evidence>
<protein>
    <recommendedName>
        <fullName evidence="6">Peptidase M10 metallopeptidase domain-containing protein</fullName>
    </recommendedName>
</protein>
<evidence type="ECO:0000256" key="5">
    <source>
        <dbReference type="SAM" id="SignalP"/>
    </source>
</evidence>
<keyword evidence="4" id="KW-0862">Zinc</keyword>
<evidence type="ECO:0000256" key="4">
    <source>
        <dbReference type="ARBA" id="ARBA00022833"/>
    </source>
</evidence>
<dbReference type="InterPro" id="IPR024079">
    <property type="entry name" value="MetalloPept_cat_dom_sf"/>
</dbReference>
<dbReference type="OrthoDB" id="2148705at2"/>
<dbReference type="RefSeq" id="WP_048704526.1">
    <property type="nucleotide sequence ID" value="NZ_CP012034.1"/>
</dbReference>
<dbReference type="KEGG" id="lgn:ABM34_06950"/>
<dbReference type="Pfam" id="PF00413">
    <property type="entry name" value="Peptidase_M10"/>
    <property type="match status" value="1"/>
</dbReference>
<dbReference type="GO" id="GO:0004222">
    <property type="term" value="F:metalloendopeptidase activity"/>
    <property type="evidence" value="ECO:0007669"/>
    <property type="project" value="InterPro"/>
</dbReference>
<name>A0A0H4QH73_9LACO</name>
<dbReference type="PATRIC" id="fig|1007676.4.peg.1392"/>
<dbReference type="Gene3D" id="3.40.390.10">
    <property type="entry name" value="Collagenase (Catalytic Domain)"/>
    <property type="match status" value="1"/>
</dbReference>
<dbReference type="CDD" id="cd04268">
    <property type="entry name" value="ZnMc_MMP_like"/>
    <property type="match status" value="1"/>
</dbReference>